<dbReference type="AlphaFoldDB" id="A0A409Y0U7"/>
<accession>A0A409Y0U7</accession>
<feature type="compositionally biased region" description="Low complexity" evidence="1">
    <location>
        <begin position="1"/>
        <end position="13"/>
    </location>
</feature>
<comment type="caution">
    <text evidence="2">The sequence shown here is derived from an EMBL/GenBank/DDBJ whole genome shotgun (WGS) entry which is preliminary data.</text>
</comment>
<evidence type="ECO:0000313" key="2">
    <source>
        <dbReference type="EMBL" id="PPQ96573.1"/>
    </source>
</evidence>
<dbReference type="Proteomes" id="UP000284706">
    <property type="component" value="Unassembled WGS sequence"/>
</dbReference>
<reference evidence="2 3" key="1">
    <citation type="journal article" date="2018" name="Evol. Lett.">
        <title>Horizontal gene cluster transfer increased hallucinogenic mushroom diversity.</title>
        <authorList>
            <person name="Reynolds H.T."/>
            <person name="Vijayakumar V."/>
            <person name="Gluck-Thaler E."/>
            <person name="Korotkin H.B."/>
            <person name="Matheny P.B."/>
            <person name="Slot J.C."/>
        </authorList>
    </citation>
    <scope>NUCLEOTIDE SEQUENCE [LARGE SCALE GENOMIC DNA]</scope>
    <source>
        <strain evidence="2 3">SRW20</strain>
    </source>
</reference>
<feature type="compositionally biased region" description="Polar residues" evidence="1">
    <location>
        <begin position="335"/>
        <end position="361"/>
    </location>
</feature>
<dbReference type="InParanoid" id="A0A409Y0U7"/>
<organism evidence="2 3">
    <name type="scientific">Gymnopilus dilepis</name>
    <dbReference type="NCBI Taxonomy" id="231916"/>
    <lineage>
        <taxon>Eukaryota</taxon>
        <taxon>Fungi</taxon>
        <taxon>Dikarya</taxon>
        <taxon>Basidiomycota</taxon>
        <taxon>Agaricomycotina</taxon>
        <taxon>Agaricomycetes</taxon>
        <taxon>Agaricomycetidae</taxon>
        <taxon>Agaricales</taxon>
        <taxon>Agaricineae</taxon>
        <taxon>Hymenogastraceae</taxon>
        <taxon>Gymnopilus</taxon>
    </lineage>
</organism>
<feature type="region of interest" description="Disordered" evidence="1">
    <location>
        <begin position="330"/>
        <end position="361"/>
    </location>
</feature>
<feature type="region of interest" description="Disordered" evidence="1">
    <location>
        <begin position="49"/>
        <end position="78"/>
    </location>
</feature>
<feature type="region of interest" description="Disordered" evidence="1">
    <location>
        <begin position="1"/>
        <end position="28"/>
    </location>
</feature>
<evidence type="ECO:0000313" key="3">
    <source>
        <dbReference type="Proteomes" id="UP000284706"/>
    </source>
</evidence>
<name>A0A409Y0U7_9AGAR</name>
<keyword evidence="3" id="KW-1185">Reference proteome</keyword>
<sequence>MSASTASTGSVAGEMVPPTPRKPKTHTTPDIIRLLKSLSLTNILKRNKQIEAENDARDEKTLNHASDPATYPDPGSETASLITIDEADMARLRVPTFYASVKEHIYNTLAARLVDDELVDKEEKKRKGDEMSGLSSEEVRMAKRRCMDGSKHVVRKIGEAIPVEFAQSLYDTELHVGIPLPFFLNKNLRTLIDDGATLPMVKCNPLAGSSKGMYILDIEKLSNRFGKELSLTCSQWTEAAANMWEFQVSRDVDGPGGSHGKWYEDHFNFFGKLSDRDDMYEAWKDMELEFRRDHKSRALAFLPEDYDLAYNLAKASHKLRKEFGEFNARLAPSNRGGSTSFGRPARQVNSQPFPSGSRSTPSSNAVCLLCAERGHSVSYHINITVLRL</sequence>
<evidence type="ECO:0000256" key="1">
    <source>
        <dbReference type="SAM" id="MobiDB-lite"/>
    </source>
</evidence>
<gene>
    <name evidence="2" type="ORF">CVT26_006302</name>
</gene>
<dbReference type="STRING" id="231916.A0A409Y0U7"/>
<protein>
    <submittedName>
        <fullName evidence="2">Uncharacterized protein</fullName>
    </submittedName>
</protein>
<feature type="compositionally biased region" description="Basic and acidic residues" evidence="1">
    <location>
        <begin position="49"/>
        <end position="62"/>
    </location>
</feature>
<proteinExistence type="predicted"/>
<dbReference type="EMBL" id="NHYE01001352">
    <property type="protein sequence ID" value="PPQ96573.1"/>
    <property type="molecule type" value="Genomic_DNA"/>
</dbReference>
<dbReference type="OrthoDB" id="3018573at2759"/>